<dbReference type="EMBL" id="LBUP01000005">
    <property type="protein sequence ID" value="KKQ66420.1"/>
    <property type="molecule type" value="Genomic_DNA"/>
</dbReference>
<evidence type="ECO:0000313" key="7">
    <source>
        <dbReference type="EMBL" id="KKQ66420.1"/>
    </source>
</evidence>
<proteinExistence type="predicted"/>
<dbReference type="PROSITE" id="PS00409">
    <property type="entry name" value="PROKAR_NTER_METHYL"/>
    <property type="match status" value="1"/>
</dbReference>
<dbReference type="SUPFAM" id="SSF54523">
    <property type="entry name" value="Pili subunits"/>
    <property type="match status" value="1"/>
</dbReference>
<gene>
    <name evidence="7" type="ORF">US86_C0005G0031</name>
</gene>
<dbReference type="Proteomes" id="UP000034235">
    <property type="component" value="Unassembled WGS sequence"/>
</dbReference>
<dbReference type="GO" id="GO:0015627">
    <property type="term" value="C:type II protein secretion system complex"/>
    <property type="evidence" value="ECO:0007669"/>
    <property type="project" value="InterPro"/>
</dbReference>
<evidence type="ECO:0000256" key="6">
    <source>
        <dbReference type="SAM" id="Phobius"/>
    </source>
</evidence>
<comment type="subcellular location">
    <subcellularLocation>
        <location evidence="1">Membrane</location>
        <topology evidence="1">Single-pass membrane protein</topology>
    </subcellularLocation>
</comment>
<accession>A0A0G0JTQ9</accession>
<dbReference type="PRINTS" id="PR00813">
    <property type="entry name" value="BCTERIALGSPG"/>
</dbReference>
<evidence type="ECO:0000256" key="3">
    <source>
        <dbReference type="ARBA" id="ARBA00022692"/>
    </source>
</evidence>
<dbReference type="Gene3D" id="3.30.700.10">
    <property type="entry name" value="Glycoprotein, Type 4 Pilin"/>
    <property type="match status" value="1"/>
</dbReference>
<keyword evidence="3 6" id="KW-0812">Transmembrane</keyword>
<dbReference type="PANTHER" id="PTHR30093">
    <property type="entry name" value="GENERAL SECRETION PATHWAY PROTEIN G"/>
    <property type="match status" value="1"/>
</dbReference>
<keyword evidence="5 6" id="KW-0472">Membrane</keyword>
<dbReference type="InterPro" id="IPR012902">
    <property type="entry name" value="N_methyl_site"/>
</dbReference>
<organism evidence="7 8">
    <name type="scientific">Candidatus Daviesbacteria bacterium GW2011_GWA2_38_24</name>
    <dbReference type="NCBI Taxonomy" id="1618422"/>
    <lineage>
        <taxon>Bacteria</taxon>
        <taxon>Candidatus Daviesiibacteriota</taxon>
    </lineage>
</organism>
<evidence type="ECO:0000256" key="2">
    <source>
        <dbReference type="ARBA" id="ARBA00022481"/>
    </source>
</evidence>
<keyword evidence="2" id="KW-0488">Methylation</keyword>
<dbReference type="PANTHER" id="PTHR30093:SF44">
    <property type="entry name" value="TYPE II SECRETION SYSTEM CORE PROTEIN G"/>
    <property type="match status" value="1"/>
</dbReference>
<dbReference type="NCBIfam" id="TIGR02532">
    <property type="entry name" value="IV_pilin_GFxxxE"/>
    <property type="match status" value="1"/>
</dbReference>
<protein>
    <submittedName>
        <fullName evidence="7">Type II secretion system protein G</fullName>
    </submittedName>
</protein>
<keyword evidence="4 6" id="KW-1133">Transmembrane helix</keyword>
<sequence>MSSSPKNGFTLISLLRLWRRSCKGFTLIEILVAISIISILFGVMISSAVVIQKRGRDAKRHSDLRSIQSALQQYYSDQFSYPTSITKDNPITSEGKTYLNKVPSDPRTGNQEYVYEAYPPLCDNSNTKCVDYCLYAKLESELANCSSNPSLKTCSNACSDKSVYNLEVTRP</sequence>
<evidence type="ECO:0000256" key="1">
    <source>
        <dbReference type="ARBA" id="ARBA00004167"/>
    </source>
</evidence>
<feature type="transmembrane region" description="Helical" evidence="6">
    <location>
        <begin position="25"/>
        <end position="51"/>
    </location>
</feature>
<comment type="caution">
    <text evidence="7">The sequence shown here is derived from an EMBL/GenBank/DDBJ whole genome shotgun (WGS) entry which is preliminary data.</text>
</comment>
<evidence type="ECO:0000256" key="4">
    <source>
        <dbReference type="ARBA" id="ARBA00022989"/>
    </source>
</evidence>
<name>A0A0G0JTQ9_9BACT</name>
<reference evidence="7 8" key="1">
    <citation type="journal article" date="2015" name="Nature">
        <title>rRNA introns, odd ribosomes, and small enigmatic genomes across a large radiation of phyla.</title>
        <authorList>
            <person name="Brown C.T."/>
            <person name="Hug L.A."/>
            <person name="Thomas B.C."/>
            <person name="Sharon I."/>
            <person name="Castelle C.J."/>
            <person name="Singh A."/>
            <person name="Wilkins M.J."/>
            <person name="Williams K.H."/>
            <person name="Banfield J.F."/>
        </authorList>
    </citation>
    <scope>NUCLEOTIDE SEQUENCE [LARGE SCALE GENOMIC DNA]</scope>
</reference>
<dbReference type="Pfam" id="PF07963">
    <property type="entry name" value="N_methyl"/>
    <property type="match status" value="1"/>
</dbReference>
<evidence type="ECO:0000313" key="8">
    <source>
        <dbReference type="Proteomes" id="UP000034235"/>
    </source>
</evidence>
<dbReference type="GO" id="GO:0015628">
    <property type="term" value="P:protein secretion by the type II secretion system"/>
    <property type="evidence" value="ECO:0007669"/>
    <property type="project" value="InterPro"/>
</dbReference>
<dbReference type="InterPro" id="IPR000983">
    <property type="entry name" value="Bac_GSPG_pilin"/>
</dbReference>
<dbReference type="AlphaFoldDB" id="A0A0G0JTQ9"/>
<dbReference type="InterPro" id="IPR045584">
    <property type="entry name" value="Pilin-like"/>
</dbReference>
<dbReference type="GO" id="GO:0016020">
    <property type="term" value="C:membrane"/>
    <property type="evidence" value="ECO:0007669"/>
    <property type="project" value="UniProtKB-SubCell"/>
</dbReference>
<evidence type="ECO:0000256" key="5">
    <source>
        <dbReference type="ARBA" id="ARBA00023136"/>
    </source>
</evidence>